<dbReference type="InterPro" id="IPR005821">
    <property type="entry name" value="Ion_trans_dom"/>
</dbReference>
<keyword evidence="7" id="KW-0630">Potassium</keyword>
<feature type="transmembrane region" description="Helical" evidence="12">
    <location>
        <begin position="119"/>
        <end position="138"/>
    </location>
</feature>
<feature type="non-terminal residue" evidence="14">
    <location>
        <position position="320"/>
    </location>
</feature>
<evidence type="ECO:0000256" key="12">
    <source>
        <dbReference type="SAM" id="Phobius"/>
    </source>
</evidence>
<keyword evidence="9" id="KW-0406">Ion transport</keyword>
<evidence type="ECO:0000256" key="9">
    <source>
        <dbReference type="ARBA" id="ARBA00023065"/>
    </source>
</evidence>
<keyword evidence="5" id="KW-0631">Potassium channel</keyword>
<keyword evidence="2" id="KW-0813">Transport</keyword>
<evidence type="ECO:0000256" key="6">
    <source>
        <dbReference type="ARBA" id="ARBA00022882"/>
    </source>
</evidence>
<dbReference type="PANTHER" id="PTHR11537">
    <property type="entry name" value="VOLTAGE-GATED POTASSIUM CHANNEL"/>
    <property type="match status" value="1"/>
</dbReference>
<dbReference type="Gene3D" id="1.20.120.350">
    <property type="entry name" value="Voltage-gated potassium channels. Chain C"/>
    <property type="match status" value="1"/>
</dbReference>
<evidence type="ECO:0000256" key="4">
    <source>
        <dbReference type="ARBA" id="ARBA00022692"/>
    </source>
</evidence>
<keyword evidence="15" id="KW-1185">Reference proteome</keyword>
<evidence type="ECO:0000256" key="5">
    <source>
        <dbReference type="ARBA" id="ARBA00022826"/>
    </source>
</evidence>
<evidence type="ECO:0000256" key="1">
    <source>
        <dbReference type="ARBA" id="ARBA00004141"/>
    </source>
</evidence>
<protein>
    <recommendedName>
        <fullName evidence="13">Ion transport domain-containing protein</fullName>
    </recommendedName>
</protein>
<evidence type="ECO:0000256" key="10">
    <source>
        <dbReference type="ARBA" id="ARBA00023136"/>
    </source>
</evidence>
<dbReference type="Gene3D" id="1.10.287.70">
    <property type="match status" value="1"/>
</dbReference>
<evidence type="ECO:0000256" key="3">
    <source>
        <dbReference type="ARBA" id="ARBA00022538"/>
    </source>
</evidence>
<evidence type="ECO:0000313" key="15">
    <source>
        <dbReference type="Proteomes" id="UP001151582"/>
    </source>
</evidence>
<feature type="domain" description="Ion transport" evidence="13">
    <location>
        <begin position="53"/>
        <end position="288"/>
    </location>
</feature>
<keyword evidence="6" id="KW-0851">Voltage-gated channel</keyword>
<evidence type="ECO:0000259" key="13">
    <source>
        <dbReference type="Pfam" id="PF00520"/>
    </source>
</evidence>
<feature type="transmembrane region" description="Helical" evidence="12">
    <location>
        <begin position="263"/>
        <end position="291"/>
    </location>
</feature>
<keyword evidence="11" id="KW-0407">Ion channel</keyword>
<dbReference type="GO" id="GO:0001508">
    <property type="term" value="P:action potential"/>
    <property type="evidence" value="ECO:0007669"/>
    <property type="project" value="TreeGrafter"/>
</dbReference>
<keyword evidence="10 12" id="KW-0472">Membrane</keyword>
<proteinExistence type="predicted"/>
<dbReference type="OrthoDB" id="415460at2759"/>
<sequence>MFSHLDADDRKLFSRLQTLYHPPHLADADGGTSVWRQCLFRFMEDPLSGSWAFAFNVFIGTTIVVSVVSLLLESLPSFFAWNRTFWAALDTVYVAVFTAEFFLRLLCHTGGIGPLVRHLCSFLTLADLAAIVPYYVLMGLGEHHALEAPTSVFRIFRLFRLFSVFKYMTLFQLSIEVITITLQRCYRSITVLMSMIMLVNIIAATVLYYMERGTYDEATQSFINLRGKPSEFDSIPQCLWVSMIAFTSNCFGQVNPVTQQGRVVIAIVFYTGVLFIALPCVLMSQDFVVVWQAMKLRRRLIYQQNLSQFGQPLPRSPNQP</sequence>
<evidence type="ECO:0000256" key="7">
    <source>
        <dbReference type="ARBA" id="ARBA00022958"/>
    </source>
</evidence>
<dbReference type="EMBL" id="JANBQB010002263">
    <property type="protein sequence ID" value="KAJ1967793.1"/>
    <property type="molecule type" value="Genomic_DNA"/>
</dbReference>
<dbReference type="Pfam" id="PF00520">
    <property type="entry name" value="Ion_trans"/>
    <property type="match status" value="1"/>
</dbReference>
<comment type="caution">
    <text evidence="14">The sequence shown here is derived from an EMBL/GenBank/DDBJ whole genome shotgun (WGS) entry which is preliminary data.</text>
</comment>
<evidence type="ECO:0000313" key="14">
    <source>
        <dbReference type="EMBL" id="KAJ1967793.1"/>
    </source>
</evidence>
<dbReference type="GO" id="GO:0005249">
    <property type="term" value="F:voltage-gated potassium channel activity"/>
    <property type="evidence" value="ECO:0007669"/>
    <property type="project" value="InterPro"/>
</dbReference>
<comment type="subcellular location">
    <subcellularLocation>
        <location evidence="1">Membrane</location>
        <topology evidence="1">Multi-pass membrane protein</topology>
    </subcellularLocation>
</comment>
<feature type="transmembrane region" description="Helical" evidence="12">
    <location>
        <begin position="189"/>
        <end position="210"/>
    </location>
</feature>
<feature type="transmembrane region" description="Helical" evidence="12">
    <location>
        <begin position="51"/>
        <end position="72"/>
    </location>
</feature>
<keyword evidence="3" id="KW-0633">Potassium transport</keyword>
<name>A0A9W8E4Q1_9FUNG</name>
<dbReference type="InterPro" id="IPR027359">
    <property type="entry name" value="Volt_channel_dom_sf"/>
</dbReference>
<dbReference type="PRINTS" id="PR00169">
    <property type="entry name" value="KCHANNEL"/>
</dbReference>
<keyword evidence="4 12" id="KW-0812">Transmembrane</keyword>
<evidence type="ECO:0000256" key="8">
    <source>
        <dbReference type="ARBA" id="ARBA00022989"/>
    </source>
</evidence>
<feature type="transmembrane region" description="Helical" evidence="12">
    <location>
        <begin position="158"/>
        <end position="182"/>
    </location>
</feature>
<keyword evidence="8 12" id="KW-1133">Transmembrane helix</keyword>
<dbReference type="InterPro" id="IPR028325">
    <property type="entry name" value="VG_K_chnl"/>
</dbReference>
<dbReference type="PANTHER" id="PTHR11537:SF254">
    <property type="entry name" value="POTASSIUM VOLTAGE-GATED CHANNEL PROTEIN SHAB"/>
    <property type="match status" value="1"/>
</dbReference>
<reference evidence="14" key="1">
    <citation type="submission" date="2022-07" db="EMBL/GenBank/DDBJ databases">
        <title>Phylogenomic reconstructions and comparative analyses of Kickxellomycotina fungi.</title>
        <authorList>
            <person name="Reynolds N.K."/>
            <person name="Stajich J.E."/>
            <person name="Barry K."/>
            <person name="Grigoriev I.V."/>
            <person name="Crous P."/>
            <person name="Smith M.E."/>
        </authorList>
    </citation>
    <scope>NUCLEOTIDE SEQUENCE</scope>
    <source>
        <strain evidence="14">RSA 567</strain>
    </source>
</reference>
<dbReference type="AlphaFoldDB" id="A0A9W8E4Q1"/>
<dbReference type="SUPFAM" id="SSF81324">
    <property type="entry name" value="Voltage-gated potassium channels"/>
    <property type="match status" value="1"/>
</dbReference>
<accession>A0A9W8E4Q1</accession>
<dbReference type="Proteomes" id="UP001151582">
    <property type="component" value="Unassembled WGS sequence"/>
</dbReference>
<dbReference type="GO" id="GO:0008076">
    <property type="term" value="C:voltage-gated potassium channel complex"/>
    <property type="evidence" value="ECO:0007669"/>
    <property type="project" value="InterPro"/>
</dbReference>
<gene>
    <name evidence="14" type="ORF">H4R34_006354</name>
</gene>
<organism evidence="14 15">
    <name type="scientific">Dimargaris verticillata</name>
    <dbReference type="NCBI Taxonomy" id="2761393"/>
    <lineage>
        <taxon>Eukaryota</taxon>
        <taxon>Fungi</taxon>
        <taxon>Fungi incertae sedis</taxon>
        <taxon>Zoopagomycota</taxon>
        <taxon>Kickxellomycotina</taxon>
        <taxon>Dimargaritomycetes</taxon>
        <taxon>Dimargaritales</taxon>
        <taxon>Dimargaritaceae</taxon>
        <taxon>Dimargaris</taxon>
    </lineage>
</organism>
<evidence type="ECO:0000256" key="11">
    <source>
        <dbReference type="ARBA" id="ARBA00023303"/>
    </source>
</evidence>
<feature type="transmembrane region" description="Helical" evidence="12">
    <location>
        <begin position="84"/>
        <end position="107"/>
    </location>
</feature>
<evidence type="ECO:0000256" key="2">
    <source>
        <dbReference type="ARBA" id="ARBA00022448"/>
    </source>
</evidence>